<name>A0A1R3ITN9_9ROSI</name>
<reference evidence="3" key="1">
    <citation type="submission" date="2013-09" db="EMBL/GenBank/DDBJ databases">
        <title>Corchorus olitorius genome sequencing.</title>
        <authorList>
            <person name="Alam M."/>
            <person name="Haque M.S."/>
            <person name="Islam M.S."/>
            <person name="Emdad E.M."/>
            <person name="Islam M.M."/>
            <person name="Ahmed B."/>
            <person name="Halim A."/>
            <person name="Hossen Q.M.M."/>
            <person name="Hossain M.Z."/>
            <person name="Ahmed R."/>
            <person name="Khan M.M."/>
            <person name="Islam R."/>
            <person name="Rashid M.M."/>
            <person name="Khan S.A."/>
            <person name="Rahman M.S."/>
            <person name="Alam M."/>
            <person name="Yahiya A.S."/>
            <person name="Khan M.S."/>
            <person name="Azam M.S."/>
            <person name="Haque T."/>
            <person name="Lashkar M.Z.H."/>
            <person name="Akhand A.I."/>
            <person name="Morshed G."/>
            <person name="Roy S."/>
            <person name="Uddin K.S."/>
            <person name="Rabeya T."/>
            <person name="Hossain A.S."/>
            <person name="Chowdhury A."/>
            <person name="Snigdha A.R."/>
            <person name="Mortoza M.S."/>
            <person name="Matin S.A."/>
            <person name="Hoque S.M.E."/>
            <person name="Islam M.K."/>
            <person name="Roy D.K."/>
            <person name="Haider R."/>
            <person name="Moosa M.M."/>
            <person name="Elias S.M."/>
            <person name="Hasan A.M."/>
            <person name="Jahan S."/>
            <person name="Shafiuddin M."/>
            <person name="Mahmood N."/>
            <person name="Shommy N.S."/>
        </authorList>
    </citation>
    <scope>NUCLEOTIDE SEQUENCE [LARGE SCALE GENOMIC DNA]</scope>
    <source>
        <strain evidence="3">cv. O-4</strain>
    </source>
</reference>
<dbReference type="PANTHER" id="PTHR38221">
    <property type="entry name" value="BNAA04G14260D PROTEIN"/>
    <property type="match status" value="1"/>
</dbReference>
<evidence type="ECO:0000256" key="1">
    <source>
        <dbReference type="SAM" id="MobiDB-lite"/>
    </source>
</evidence>
<keyword evidence="3" id="KW-1185">Reference proteome</keyword>
<dbReference type="EMBL" id="AWUE01017652">
    <property type="protein sequence ID" value="OMO85890.1"/>
    <property type="molecule type" value="Genomic_DNA"/>
</dbReference>
<accession>A0A1R3ITN9</accession>
<sequence>MEPADPFCEITKICHGAFGEDSQLQSCSYFGQSGSSDVSGFDSGRKTPPDIPVASTGIIMASPDDGDTVSLHADSSDSMKVVDSEVESTLRFEAISTPKGALLRKPEENVVSKRGFSPKGQSSTEPPSKKQKSLNFELPSIRLGSPEEEFELEGQQNHELKDKVGEGSVKGKRVDFSTEVIDFDSEERNVESQTDNGEGNSGRNKKSLEDANQFVSNSGEMEPMEVKTKNKRVLPPWPTSSRRSKGSVEVNGREPVQAGTGSDGVSEERNMKSQNDNDEGNSGRNKKSLEDTNQFGSNSIRMEAQTEKKRVLPPWLTSMMRREESVEVNEREPVQVQVDTDSDSVNENLEEVSVLDVLADLEEDGEDDDDGSLECLSLLEVAQRAWGPDFLTK</sequence>
<feature type="region of interest" description="Disordered" evidence="1">
    <location>
        <begin position="105"/>
        <end position="307"/>
    </location>
</feature>
<feature type="region of interest" description="Disordered" evidence="1">
    <location>
        <begin position="323"/>
        <end position="344"/>
    </location>
</feature>
<protein>
    <submittedName>
        <fullName evidence="2">Uncharacterized protein</fullName>
    </submittedName>
</protein>
<feature type="compositionally biased region" description="Polar residues" evidence="1">
    <location>
        <begin position="191"/>
        <end position="202"/>
    </location>
</feature>
<gene>
    <name evidence="2" type="ORF">COLO4_21390</name>
</gene>
<feature type="compositionally biased region" description="Basic and acidic residues" evidence="1">
    <location>
        <begin position="323"/>
        <end position="333"/>
    </location>
</feature>
<dbReference type="Proteomes" id="UP000187203">
    <property type="component" value="Unassembled WGS sequence"/>
</dbReference>
<evidence type="ECO:0000313" key="2">
    <source>
        <dbReference type="EMBL" id="OMO85890.1"/>
    </source>
</evidence>
<dbReference type="PANTHER" id="PTHR38221:SF1">
    <property type="entry name" value="OVULE PROTEIN"/>
    <property type="match status" value="1"/>
</dbReference>
<organism evidence="2 3">
    <name type="scientific">Corchorus olitorius</name>
    <dbReference type="NCBI Taxonomy" id="93759"/>
    <lineage>
        <taxon>Eukaryota</taxon>
        <taxon>Viridiplantae</taxon>
        <taxon>Streptophyta</taxon>
        <taxon>Embryophyta</taxon>
        <taxon>Tracheophyta</taxon>
        <taxon>Spermatophyta</taxon>
        <taxon>Magnoliopsida</taxon>
        <taxon>eudicotyledons</taxon>
        <taxon>Gunneridae</taxon>
        <taxon>Pentapetalae</taxon>
        <taxon>rosids</taxon>
        <taxon>malvids</taxon>
        <taxon>Malvales</taxon>
        <taxon>Malvaceae</taxon>
        <taxon>Grewioideae</taxon>
        <taxon>Apeibeae</taxon>
        <taxon>Corchorus</taxon>
    </lineage>
</organism>
<dbReference type="AlphaFoldDB" id="A0A1R3ITN9"/>
<evidence type="ECO:0000313" key="3">
    <source>
        <dbReference type="Proteomes" id="UP000187203"/>
    </source>
</evidence>
<feature type="compositionally biased region" description="Polar residues" evidence="1">
    <location>
        <begin position="291"/>
        <end position="300"/>
    </location>
</feature>
<feature type="compositionally biased region" description="Basic and acidic residues" evidence="1">
    <location>
        <begin position="156"/>
        <end position="165"/>
    </location>
</feature>
<proteinExistence type="predicted"/>
<comment type="caution">
    <text evidence="2">The sequence shown here is derived from an EMBL/GenBank/DDBJ whole genome shotgun (WGS) entry which is preliminary data.</text>
</comment>